<evidence type="ECO:0000313" key="4">
    <source>
        <dbReference type="EMBL" id="XDV68571.1"/>
    </source>
</evidence>
<dbReference type="InterPro" id="IPR028994">
    <property type="entry name" value="Integrin_alpha_N"/>
</dbReference>
<proteinExistence type="predicted"/>
<dbReference type="PANTHER" id="PTHR30383">
    <property type="entry name" value="THIOESTERASE 1/PROTEASE 1/LYSOPHOSPHOLIPASE L1"/>
    <property type="match status" value="1"/>
</dbReference>
<dbReference type="SUPFAM" id="SSF52266">
    <property type="entry name" value="SGNH hydrolase"/>
    <property type="match status" value="1"/>
</dbReference>
<protein>
    <submittedName>
        <fullName evidence="4">FG-GAP-like repeat-containing protein</fullName>
    </submittedName>
</protein>
<keyword evidence="1 2" id="KW-0732">Signal</keyword>
<name>A0AB39YHV0_9ACTN</name>
<reference evidence="4" key="1">
    <citation type="submission" date="2024-08" db="EMBL/GenBank/DDBJ databases">
        <authorList>
            <person name="Yu S.T."/>
        </authorList>
    </citation>
    <scope>NUCLEOTIDE SEQUENCE</scope>
    <source>
        <strain evidence="4">R33</strain>
    </source>
</reference>
<dbReference type="InterPro" id="IPR036514">
    <property type="entry name" value="SGNH_hydro_sf"/>
</dbReference>
<dbReference type="InterPro" id="IPR013517">
    <property type="entry name" value="FG-GAP"/>
</dbReference>
<accession>A0AB39YHV0</accession>
<evidence type="ECO:0000259" key="3">
    <source>
        <dbReference type="Pfam" id="PF13472"/>
    </source>
</evidence>
<dbReference type="Gene3D" id="3.40.50.1110">
    <property type="entry name" value="SGNH hydrolase"/>
    <property type="match status" value="1"/>
</dbReference>
<dbReference type="RefSeq" id="WP_369780070.1">
    <property type="nucleotide sequence ID" value="NZ_CP165727.1"/>
</dbReference>
<dbReference type="CDD" id="cd01833">
    <property type="entry name" value="XynB_like"/>
    <property type="match status" value="1"/>
</dbReference>
<dbReference type="AlphaFoldDB" id="A0AB39YHV0"/>
<dbReference type="InterPro" id="IPR051532">
    <property type="entry name" value="Ester_Hydrolysis_Enzymes"/>
</dbReference>
<dbReference type="Pfam" id="PF13517">
    <property type="entry name" value="FG-GAP_3"/>
    <property type="match status" value="2"/>
</dbReference>
<dbReference type="EMBL" id="CP165727">
    <property type="protein sequence ID" value="XDV68571.1"/>
    <property type="molecule type" value="Genomic_DNA"/>
</dbReference>
<feature type="signal peptide" evidence="2">
    <location>
        <begin position="1"/>
        <end position="22"/>
    </location>
</feature>
<feature type="domain" description="SGNH hydrolase-type esterase" evidence="3">
    <location>
        <begin position="42"/>
        <end position="218"/>
    </location>
</feature>
<dbReference type="Pfam" id="PF13472">
    <property type="entry name" value="Lipase_GDSL_2"/>
    <property type="match status" value="1"/>
</dbReference>
<dbReference type="InterPro" id="IPR013830">
    <property type="entry name" value="SGNH_hydro"/>
</dbReference>
<evidence type="ECO:0000256" key="2">
    <source>
        <dbReference type="SAM" id="SignalP"/>
    </source>
</evidence>
<dbReference type="SUPFAM" id="SSF69318">
    <property type="entry name" value="Integrin alpha N-terminal domain"/>
    <property type="match status" value="1"/>
</dbReference>
<sequence length="528" mass="55760">MARLTRLALVAAVAGAVLTGIAASPAAATAQPSPPLMRIMPLGDSITAGAGSSGGAGYRAPLWDRLVQQNRFVPDFVGSGSVGAVGDPDNEGHSGWTIDQVRAEIDRWQDAARPDVVLLHLGINDLKWHAADPEDAARRLLGLVDRLQAQRPGTAVIVLGLLPDTPGLERQTAAFNAVVQGQEASRQAAGQHFRYVAPPRLDLAAELPDGLHPNDAGYLKVATAYDAAIEQTVSDGWARRRPAPRAGTEAGGIGPVRWADFDGDGRSDQLTIADNGEVRARLNRTSGWQDVGRVATGVTTDRTRVRFADFDGDGRADYLLISADGGVTVYLNKGGDVSGPNGWQHIGQVAWGTTTRHEQVRFADFDGDGRTDYLAIADDGAVHAYLNRGGDAAGSTGWRDIGQIATGTTTDRTRVRLADYDGDGRADYWMISPSGAVTTYLNRGGDSHGGWQYLGQTATGLTTDHGKVQLADFDADSHADYLLTGSDGSISIHLFDGGDPSGPHGWNPIGTVIDAKPTETRNLPPSLG</sequence>
<gene>
    <name evidence="4" type="ORF">AB5J51_39650</name>
</gene>
<feature type="chain" id="PRO_5044208370" evidence="2">
    <location>
        <begin position="23"/>
        <end position="528"/>
    </location>
</feature>
<evidence type="ECO:0000256" key="1">
    <source>
        <dbReference type="ARBA" id="ARBA00022729"/>
    </source>
</evidence>
<dbReference type="GO" id="GO:0004622">
    <property type="term" value="F:phosphatidylcholine lysophospholipase activity"/>
    <property type="evidence" value="ECO:0007669"/>
    <property type="project" value="TreeGrafter"/>
</dbReference>
<organism evidence="4">
    <name type="scientific">Streptomyces sp. R33</name>
    <dbReference type="NCBI Taxonomy" id="3238629"/>
    <lineage>
        <taxon>Bacteria</taxon>
        <taxon>Bacillati</taxon>
        <taxon>Actinomycetota</taxon>
        <taxon>Actinomycetes</taxon>
        <taxon>Kitasatosporales</taxon>
        <taxon>Streptomycetaceae</taxon>
        <taxon>Streptomyces</taxon>
    </lineage>
</organism>
<dbReference type="PANTHER" id="PTHR30383:SF5">
    <property type="entry name" value="SGNH HYDROLASE-TYPE ESTERASE DOMAIN-CONTAINING PROTEIN"/>
    <property type="match status" value="1"/>
</dbReference>